<feature type="region of interest" description="Disordered" evidence="1">
    <location>
        <begin position="1"/>
        <end position="20"/>
    </location>
</feature>
<organism evidence="2 3">
    <name type="scientific">Microbotryum intermedium</name>
    <dbReference type="NCBI Taxonomy" id="269621"/>
    <lineage>
        <taxon>Eukaryota</taxon>
        <taxon>Fungi</taxon>
        <taxon>Dikarya</taxon>
        <taxon>Basidiomycota</taxon>
        <taxon>Pucciniomycotina</taxon>
        <taxon>Microbotryomycetes</taxon>
        <taxon>Microbotryales</taxon>
        <taxon>Microbotryaceae</taxon>
        <taxon>Microbotryum</taxon>
    </lineage>
</organism>
<dbReference type="AlphaFoldDB" id="A0A238F6B1"/>
<reference evidence="3" key="1">
    <citation type="submission" date="2016-09" db="EMBL/GenBank/DDBJ databases">
        <authorList>
            <person name="Jeantristanb JTB J.-T."/>
            <person name="Ricardo R."/>
        </authorList>
    </citation>
    <scope>NUCLEOTIDE SEQUENCE [LARGE SCALE GENOMIC DNA]</scope>
</reference>
<sequence length="312" mass="33327">MAEPFLESDVPTPFLGATDESFDFPILSQSHASAPTSAPAAAPAHASTLEARADPHHDHDDNDAEVSHDHHHHRDLECALDLDTTQNSSKLPPLAHPEQSNSATAPSIDHNLVPDPSRPEELLRPKVDLLEAHSDIFTGSTLSPIPSTPAATAENSDAGPATTSSLKRRASNELPLPMHEDAHAHTLPALTSAAGASLPLELEPTTDEVEHSPMHRAAKSASQWNSLLRWARHQRGPQWDYATSQYHVDRSTPEFYAGVERSAVHPSALPSHLSHNASGAASPAFSGPGTPAHEVAGVYDSGRPRRTRAGAR</sequence>
<feature type="compositionally biased region" description="Polar residues" evidence="1">
    <location>
        <begin position="138"/>
        <end position="165"/>
    </location>
</feature>
<evidence type="ECO:0000313" key="2">
    <source>
        <dbReference type="EMBL" id="SCV67571.1"/>
    </source>
</evidence>
<evidence type="ECO:0000256" key="1">
    <source>
        <dbReference type="SAM" id="MobiDB-lite"/>
    </source>
</evidence>
<dbReference type="EMBL" id="FMSP01000002">
    <property type="protein sequence ID" value="SCV67571.1"/>
    <property type="molecule type" value="Genomic_DNA"/>
</dbReference>
<evidence type="ECO:0000313" key="3">
    <source>
        <dbReference type="Proteomes" id="UP000198372"/>
    </source>
</evidence>
<dbReference type="OrthoDB" id="2535624at2759"/>
<protein>
    <submittedName>
        <fullName evidence="2">BQ2448_5182 protein</fullName>
    </submittedName>
</protein>
<gene>
    <name evidence="2" type="ORF">BQ2448_5182</name>
</gene>
<feature type="compositionally biased region" description="Low complexity" evidence="1">
    <location>
        <begin position="30"/>
        <end position="48"/>
    </location>
</feature>
<feature type="compositionally biased region" description="Low complexity" evidence="1">
    <location>
        <begin position="277"/>
        <end position="292"/>
    </location>
</feature>
<feature type="region of interest" description="Disordered" evidence="1">
    <location>
        <begin position="86"/>
        <end position="120"/>
    </location>
</feature>
<accession>A0A238F6B1</accession>
<feature type="region of interest" description="Disordered" evidence="1">
    <location>
        <begin position="138"/>
        <end position="168"/>
    </location>
</feature>
<dbReference type="Proteomes" id="UP000198372">
    <property type="component" value="Unassembled WGS sequence"/>
</dbReference>
<feature type="region of interest" description="Disordered" evidence="1">
    <location>
        <begin position="26"/>
        <end position="74"/>
    </location>
</feature>
<feature type="region of interest" description="Disordered" evidence="1">
    <location>
        <begin position="269"/>
        <end position="312"/>
    </location>
</feature>
<proteinExistence type="predicted"/>
<dbReference type="STRING" id="269621.A0A238F6B1"/>
<name>A0A238F6B1_9BASI</name>
<feature type="compositionally biased region" description="Basic and acidic residues" evidence="1">
    <location>
        <begin position="51"/>
        <end position="68"/>
    </location>
</feature>
<keyword evidence="3" id="KW-1185">Reference proteome</keyword>